<keyword evidence="2" id="KW-1185">Reference proteome</keyword>
<sequence>MSPNLEESLSEYLIRELSKQGDLIEPDSQSKLLLACTYQELLKKIILRAAAIARLNHSAEVLPIHLERAMEEIMNK</sequence>
<evidence type="ECO:0000313" key="1">
    <source>
        <dbReference type="EMBL" id="CCD22607.1"/>
    </source>
</evidence>
<dbReference type="GeneID" id="11493466"/>
<reference evidence="1 2" key="1">
    <citation type="journal article" date="2011" name="Proc. Natl. Acad. Sci. U.S.A.">
        <title>Evolutionary erosion of yeast sex chromosomes by mating-type switching accidents.</title>
        <authorList>
            <person name="Gordon J.L."/>
            <person name="Armisen D."/>
            <person name="Proux-Wera E."/>
            <person name="Oheigeartaigh S.S."/>
            <person name="Byrne K.P."/>
            <person name="Wolfe K.H."/>
        </authorList>
    </citation>
    <scope>NUCLEOTIDE SEQUENCE [LARGE SCALE GENOMIC DNA]</scope>
    <source>
        <strain evidence="2">ATCC 10597 / BCRC 20456 / CBS 421 / NBRC 0211 / NRRL Y-12639</strain>
    </source>
</reference>
<dbReference type="AlphaFoldDB" id="G0W469"/>
<accession>G0W469</accession>
<proteinExistence type="predicted"/>
<dbReference type="HOGENOM" id="CLU_189349_0_0_1"/>
<organism evidence="1 2">
    <name type="scientific">Naumovozyma dairenensis (strain ATCC 10597 / BCRC 20456 / CBS 421 / NBRC 0211 / NRRL Y-12639)</name>
    <name type="common">Saccharomyces dairenensis</name>
    <dbReference type="NCBI Taxonomy" id="1071378"/>
    <lineage>
        <taxon>Eukaryota</taxon>
        <taxon>Fungi</taxon>
        <taxon>Dikarya</taxon>
        <taxon>Ascomycota</taxon>
        <taxon>Saccharomycotina</taxon>
        <taxon>Saccharomycetes</taxon>
        <taxon>Saccharomycetales</taxon>
        <taxon>Saccharomycetaceae</taxon>
        <taxon>Naumovozyma</taxon>
    </lineage>
</organism>
<gene>
    <name evidence="1" type="primary">NDAI0A04510</name>
    <name evidence="1" type="ordered locus">NDAI_0A04510</name>
</gene>
<evidence type="ECO:0000313" key="2">
    <source>
        <dbReference type="Proteomes" id="UP000000689"/>
    </source>
</evidence>
<dbReference type="Proteomes" id="UP000000689">
    <property type="component" value="Chromosome 1"/>
</dbReference>
<name>G0W469_NAUDC</name>
<dbReference type="EMBL" id="HE580267">
    <property type="protein sequence ID" value="CCD22607.1"/>
    <property type="molecule type" value="Genomic_DNA"/>
</dbReference>
<protein>
    <submittedName>
        <fullName evidence="1">Uncharacterized protein</fullName>
    </submittedName>
</protein>
<dbReference type="RefSeq" id="XP_003667850.1">
    <property type="nucleotide sequence ID" value="XM_003667802.1"/>
</dbReference>
<dbReference type="OMA" id="IHLERAM"/>
<dbReference type="KEGG" id="ndi:NDAI_0A04510"/>